<dbReference type="RefSeq" id="WP_149332127.1">
    <property type="nucleotide sequence ID" value="NZ_QOVF01000002.1"/>
</dbReference>
<name>A0A7V7GTL1_9GAMM</name>
<protein>
    <recommendedName>
        <fullName evidence="4">Lipoprotein</fullName>
    </recommendedName>
</protein>
<dbReference type="AlphaFoldDB" id="A0A7V7GTL1"/>
<reference evidence="2 3" key="1">
    <citation type="submission" date="2018-07" db="EMBL/GenBank/DDBJ databases">
        <title>Pseudomonas laoshanensis sp. nov., isolated from soil.</title>
        <authorList>
            <person name="Sun J."/>
            <person name="Yu L."/>
            <person name="Wang M."/>
            <person name="Zhang C."/>
        </authorList>
    </citation>
    <scope>NUCLEOTIDE SEQUENCE [LARGE SCALE GENOMIC DNA]</scope>
    <source>
        <strain evidence="2 3">Y22</strain>
    </source>
</reference>
<evidence type="ECO:0000313" key="2">
    <source>
        <dbReference type="EMBL" id="KAA0694733.1"/>
    </source>
</evidence>
<organism evidence="2 3">
    <name type="scientific">Halopseudomonas laoshanensis</name>
    <dbReference type="NCBI Taxonomy" id="2268758"/>
    <lineage>
        <taxon>Bacteria</taxon>
        <taxon>Pseudomonadati</taxon>
        <taxon>Pseudomonadota</taxon>
        <taxon>Gammaproteobacteria</taxon>
        <taxon>Pseudomonadales</taxon>
        <taxon>Pseudomonadaceae</taxon>
        <taxon>Halopseudomonas</taxon>
    </lineage>
</organism>
<keyword evidence="1" id="KW-0732">Signal</keyword>
<evidence type="ECO:0000256" key="1">
    <source>
        <dbReference type="SAM" id="SignalP"/>
    </source>
</evidence>
<dbReference type="OrthoDB" id="6997359at2"/>
<proteinExistence type="predicted"/>
<comment type="caution">
    <text evidence="2">The sequence shown here is derived from an EMBL/GenBank/DDBJ whole genome shotgun (WGS) entry which is preliminary data.</text>
</comment>
<evidence type="ECO:0000313" key="3">
    <source>
        <dbReference type="Proteomes" id="UP000463138"/>
    </source>
</evidence>
<dbReference type="PROSITE" id="PS51257">
    <property type="entry name" value="PROKAR_LIPOPROTEIN"/>
    <property type="match status" value="1"/>
</dbReference>
<feature type="signal peptide" evidence="1">
    <location>
        <begin position="1"/>
        <end position="17"/>
    </location>
</feature>
<evidence type="ECO:0008006" key="4">
    <source>
        <dbReference type="Google" id="ProtNLM"/>
    </source>
</evidence>
<keyword evidence="3" id="KW-1185">Reference proteome</keyword>
<sequence length="143" mass="15500">MRWIALFIVSLITIGCAAPTPTPLAVGQARLELSTQRPADRISAYRLDGELVSGLRFPDLNPGKHNVQVRFRYEVPGSASAGGMLGEPQFRTCILGIDYADFSAGDTYHFVADRLGIRPAGWLESADNQRLARASIIRCGPGV</sequence>
<accession>A0A7V7GTL1</accession>
<dbReference type="Proteomes" id="UP000463138">
    <property type="component" value="Unassembled WGS sequence"/>
</dbReference>
<dbReference type="EMBL" id="QOVF01000002">
    <property type="protein sequence ID" value="KAA0694733.1"/>
    <property type="molecule type" value="Genomic_DNA"/>
</dbReference>
<feature type="chain" id="PRO_5031003904" description="Lipoprotein" evidence="1">
    <location>
        <begin position="18"/>
        <end position="143"/>
    </location>
</feature>
<gene>
    <name evidence="2" type="ORF">DT594_07540</name>
</gene>